<evidence type="ECO:0000256" key="1">
    <source>
        <dbReference type="SAM" id="MobiDB-lite"/>
    </source>
</evidence>
<proteinExistence type="predicted"/>
<dbReference type="EMBL" id="JAJGWQ010000003">
    <property type="protein sequence ID" value="MEB3782405.1"/>
    <property type="molecule type" value="Genomic_DNA"/>
</dbReference>
<comment type="caution">
    <text evidence="2">The sequence shown here is derived from an EMBL/GenBank/DDBJ whole genome shotgun (WGS) entry which is preliminary data.</text>
</comment>
<gene>
    <name evidence="2" type="ORF">LLW09_07530</name>
</gene>
<evidence type="ECO:0000313" key="3">
    <source>
        <dbReference type="Proteomes" id="UP001336015"/>
    </source>
</evidence>
<sequence length="362" mass="41339">MNYIKEAIRKVLNGKDKLDQGWDSIGLQPASLGLSLEGVASSYSELSARQFPASKNAYLKLLRKSVDLTNKMTSYFSNDRKFASEIRRVADGNGHTVKKDNQILSIADGNGPVLDIDYAGNIEFKSGKITPQIQSYLDLVVSKFNQNDAYIVFKKGENYSESENADLLRMISKSMLNNDIKFERLHLVDSSLQYVLDEMTPTPICVEEKNGKYLKSDKPYDEDFRSATSVLARSGMNLIKYSGGNLGYFKQYQTIFEQEHNLKVEFAERGDVITFKSMRDENSISFRTTSIKDGGLRLRNEYSEVLAIEEEKNKRKAELQKQKEEKETKEYENLFSSTSGEHQYTKEGVKSRIIRRQEVLHV</sequence>
<feature type="region of interest" description="Disordered" evidence="1">
    <location>
        <begin position="319"/>
        <end position="348"/>
    </location>
</feature>
<accession>A0ABU6BQ13</accession>
<dbReference type="Proteomes" id="UP001336015">
    <property type="component" value="Unassembled WGS sequence"/>
</dbReference>
<reference evidence="2 3" key="1">
    <citation type="journal article" date="2023" name="Int J Dairy Technol">
        <title>Genome based analysis of Pseudomonas paracarnis RQ057, a strain responsible for blue discoloration spoilage in processed cheese.</title>
        <authorList>
            <person name="Rodrigues Rd.S."/>
            <person name="Machado S.G."/>
            <person name="de Carvalho A.F."/>
            <person name="Nero L.A."/>
        </authorList>
    </citation>
    <scope>NUCLEOTIDE SEQUENCE [LARGE SCALE GENOMIC DNA]</scope>
    <source>
        <strain evidence="2 3">RQ057</strain>
    </source>
</reference>
<name>A0ABU6BQ13_9PSED</name>
<feature type="compositionally biased region" description="Basic and acidic residues" evidence="1">
    <location>
        <begin position="319"/>
        <end position="332"/>
    </location>
</feature>
<organism evidence="2 3">
    <name type="scientific">Pseudomonas paracarnis</name>
    <dbReference type="NCBI Taxonomy" id="2750625"/>
    <lineage>
        <taxon>Bacteria</taxon>
        <taxon>Pseudomonadati</taxon>
        <taxon>Pseudomonadota</taxon>
        <taxon>Gammaproteobacteria</taxon>
        <taxon>Pseudomonadales</taxon>
        <taxon>Pseudomonadaceae</taxon>
        <taxon>Pseudomonas</taxon>
    </lineage>
</organism>
<dbReference type="RefSeq" id="WP_324835947.1">
    <property type="nucleotide sequence ID" value="NZ_JAJGWQ010000003.1"/>
</dbReference>
<evidence type="ECO:0000313" key="2">
    <source>
        <dbReference type="EMBL" id="MEB3782405.1"/>
    </source>
</evidence>
<protein>
    <submittedName>
        <fullName evidence="2">Uncharacterized protein</fullName>
    </submittedName>
</protein>
<keyword evidence="3" id="KW-1185">Reference proteome</keyword>